<evidence type="ECO:0000256" key="2">
    <source>
        <dbReference type="SAM" id="SignalP"/>
    </source>
</evidence>
<dbReference type="PANTHER" id="PTHR34853:SF5">
    <property type="entry name" value="LIP-DOMAIN-CONTAINING PROTEIN-RELATED"/>
    <property type="match status" value="1"/>
</dbReference>
<dbReference type="InterPro" id="IPR029058">
    <property type="entry name" value="AB_hydrolase_fold"/>
</dbReference>
<dbReference type="GeneID" id="81435401"/>
<dbReference type="GO" id="GO:0016042">
    <property type="term" value="P:lipid catabolic process"/>
    <property type="evidence" value="ECO:0007669"/>
    <property type="project" value="InterPro"/>
</dbReference>
<organism evidence="3 4">
    <name type="scientific">Penicillium cataractarum</name>
    <dbReference type="NCBI Taxonomy" id="2100454"/>
    <lineage>
        <taxon>Eukaryota</taxon>
        <taxon>Fungi</taxon>
        <taxon>Dikarya</taxon>
        <taxon>Ascomycota</taxon>
        <taxon>Pezizomycotina</taxon>
        <taxon>Eurotiomycetes</taxon>
        <taxon>Eurotiomycetidae</taxon>
        <taxon>Eurotiales</taxon>
        <taxon>Aspergillaceae</taxon>
        <taxon>Penicillium</taxon>
    </lineage>
</organism>
<keyword evidence="4" id="KW-1185">Reference proteome</keyword>
<evidence type="ECO:0000256" key="1">
    <source>
        <dbReference type="ARBA" id="ARBA00022801"/>
    </source>
</evidence>
<name>A0A9W9SMT0_9EURO</name>
<dbReference type="InterPro" id="IPR005152">
    <property type="entry name" value="Lipase_secreted"/>
</dbReference>
<dbReference type="EMBL" id="JAPZBS010000002">
    <property type="protein sequence ID" value="KAJ5380865.1"/>
    <property type="molecule type" value="Genomic_DNA"/>
</dbReference>
<dbReference type="Gene3D" id="1.10.260.130">
    <property type="match status" value="1"/>
</dbReference>
<dbReference type="Proteomes" id="UP001147782">
    <property type="component" value="Unassembled WGS sequence"/>
</dbReference>
<feature type="chain" id="PRO_5040898557" evidence="2">
    <location>
        <begin position="27"/>
        <end position="474"/>
    </location>
</feature>
<feature type="signal peptide" evidence="2">
    <location>
        <begin position="1"/>
        <end position="26"/>
    </location>
</feature>
<dbReference type="OrthoDB" id="2373480at2759"/>
<keyword evidence="2" id="KW-0732">Signal</keyword>
<dbReference type="AlphaFoldDB" id="A0A9W9SMT0"/>
<dbReference type="GO" id="GO:0004806">
    <property type="term" value="F:triacylglycerol lipase activity"/>
    <property type="evidence" value="ECO:0007669"/>
    <property type="project" value="InterPro"/>
</dbReference>
<dbReference type="PANTHER" id="PTHR34853">
    <property type="match status" value="1"/>
</dbReference>
<dbReference type="SUPFAM" id="SSF53474">
    <property type="entry name" value="alpha/beta-Hydrolases"/>
    <property type="match status" value="1"/>
</dbReference>
<comment type="caution">
    <text evidence="3">The sequence shown here is derived from an EMBL/GenBank/DDBJ whole genome shotgun (WGS) entry which is preliminary data.</text>
</comment>
<dbReference type="Gene3D" id="3.40.50.1820">
    <property type="entry name" value="alpha/beta hydrolase"/>
    <property type="match status" value="1"/>
</dbReference>
<proteinExistence type="predicted"/>
<dbReference type="GO" id="GO:0017000">
    <property type="term" value="P:antibiotic biosynthetic process"/>
    <property type="evidence" value="ECO:0007669"/>
    <property type="project" value="UniProtKB-ARBA"/>
</dbReference>
<dbReference type="Pfam" id="PF03583">
    <property type="entry name" value="LIP"/>
    <property type="match status" value="1"/>
</dbReference>
<gene>
    <name evidence="3" type="ORF">N7496_003293</name>
</gene>
<evidence type="ECO:0000313" key="4">
    <source>
        <dbReference type="Proteomes" id="UP001147782"/>
    </source>
</evidence>
<keyword evidence="1" id="KW-0378">Hydrolase</keyword>
<reference evidence="3" key="1">
    <citation type="submission" date="2022-11" db="EMBL/GenBank/DDBJ databases">
        <authorList>
            <person name="Petersen C."/>
        </authorList>
    </citation>
    <scope>NUCLEOTIDE SEQUENCE</scope>
    <source>
        <strain evidence="3">IBT 29864</strain>
    </source>
</reference>
<evidence type="ECO:0000313" key="3">
    <source>
        <dbReference type="EMBL" id="KAJ5380865.1"/>
    </source>
</evidence>
<dbReference type="PIRSF" id="PIRSF029171">
    <property type="entry name" value="Esterase_LipA"/>
    <property type="match status" value="1"/>
</dbReference>
<reference evidence="3" key="2">
    <citation type="journal article" date="2023" name="IMA Fungus">
        <title>Comparative genomic study of the Penicillium genus elucidates a diverse pangenome and 15 lateral gene transfer events.</title>
        <authorList>
            <person name="Petersen C."/>
            <person name="Sorensen T."/>
            <person name="Nielsen M.R."/>
            <person name="Sondergaard T.E."/>
            <person name="Sorensen J.L."/>
            <person name="Fitzpatrick D.A."/>
            <person name="Frisvad J.C."/>
            <person name="Nielsen K.L."/>
        </authorList>
    </citation>
    <scope>NUCLEOTIDE SEQUENCE</scope>
    <source>
        <strain evidence="3">IBT 29864</strain>
    </source>
</reference>
<protein>
    <submittedName>
        <fullName evidence="3">Uncharacterized protein</fullName>
    </submittedName>
</protein>
<sequence length="474" mass="49907">MTSYLGSSARLAVMALLAFMLAMASARPASMRILPRAAPKAPSDDPFYQPPAGYESEAPGTILREREISVAFLGLIPDPVKAYQLLYRTTAINGTAIAGVTTIFVPTSAKKDRFLSFHTAYDSSATICNPSYNYQLGAAQTDIISSAEQLILQVYLLLGYIVTSPDYEGPDAAFGPGHLEGMGVLDSMRAVSSFKTLGLSSANPMIVGTGYSGGAIATGWAASLHPTYAPELDIKGWVQGGTPANLTGTLVFIDNTLFSGFIPAAVAGLAMPSAYGAELNPIINGILTAKGAQVLETARTTCAVGDILAFPEMSLLSTEIQSLGDRLLYQPTIQQILSKNMMGVNKTETPTAPVFVYHATQDEIIPYANASTMVDSWCSNGASVKFTTFATGGHATTEVIAIPDAISFVEAAFAGKTASGCSKNTELGSILNPIALGVELEPILTKLIDVLAHLGQSDSNVKQNLNVLNEVVTW</sequence>
<accession>A0A9W9SMT0</accession>
<dbReference type="GO" id="GO:0072330">
    <property type="term" value="P:monocarboxylic acid biosynthetic process"/>
    <property type="evidence" value="ECO:0007669"/>
    <property type="project" value="UniProtKB-ARBA"/>
</dbReference>
<dbReference type="RefSeq" id="XP_056558436.1">
    <property type="nucleotide sequence ID" value="XM_056696224.1"/>
</dbReference>